<evidence type="ECO:0000313" key="2">
    <source>
        <dbReference type="Proteomes" id="UP001165121"/>
    </source>
</evidence>
<keyword evidence="2" id="KW-1185">Reference proteome</keyword>
<name>A0A9W6X4Z6_9STRA</name>
<proteinExistence type="predicted"/>
<dbReference type="Proteomes" id="UP001165121">
    <property type="component" value="Unassembled WGS sequence"/>
</dbReference>
<organism evidence="1 2">
    <name type="scientific">Phytophthora fragariaefolia</name>
    <dbReference type="NCBI Taxonomy" id="1490495"/>
    <lineage>
        <taxon>Eukaryota</taxon>
        <taxon>Sar</taxon>
        <taxon>Stramenopiles</taxon>
        <taxon>Oomycota</taxon>
        <taxon>Peronosporomycetes</taxon>
        <taxon>Peronosporales</taxon>
        <taxon>Peronosporaceae</taxon>
        <taxon>Phytophthora</taxon>
    </lineage>
</organism>
<dbReference type="EMBL" id="BSXT01000651">
    <property type="protein sequence ID" value="GMF31757.1"/>
    <property type="molecule type" value="Genomic_DNA"/>
</dbReference>
<evidence type="ECO:0000313" key="1">
    <source>
        <dbReference type="EMBL" id="GMF31757.1"/>
    </source>
</evidence>
<gene>
    <name evidence="1" type="ORF">Pfra01_000737100</name>
</gene>
<reference evidence="1" key="1">
    <citation type="submission" date="2023-04" db="EMBL/GenBank/DDBJ databases">
        <title>Phytophthora fragariaefolia NBRC 109709.</title>
        <authorList>
            <person name="Ichikawa N."/>
            <person name="Sato H."/>
            <person name="Tonouchi N."/>
        </authorList>
    </citation>
    <scope>NUCLEOTIDE SEQUENCE</scope>
    <source>
        <strain evidence="1">NBRC 109709</strain>
    </source>
</reference>
<protein>
    <submittedName>
        <fullName evidence="1">Unnamed protein product</fullName>
    </submittedName>
</protein>
<accession>A0A9W6X4Z6</accession>
<dbReference type="OrthoDB" id="129679at2759"/>
<sequence>MLVLLTSRDVSTATLETRQPNISSAHLPDSLFRGQRQLRSVQTGERGIISSIKMWAKVKYWASAGKSEEYVKKSLGIDGLSGKSLEKNPNYKCICSDSGTETKATRSTHGWTRGSSQAMLGCTWAWMMSRRTR</sequence>
<comment type="caution">
    <text evidence="1">The sequence shown here is derived from an EMBL/GenBank/DDBJ whole genome shotgun (WGS) entry which is preliminary data.</text>
</comment>
<dbReference type="AlphaFoldDB" id="A0A9W6X4Z6"/>